<feature type="compositionally biased region" description="Basic and acidic residues" evidence="1">
    <location>
        <begin position="42"/>
        <end position="51"/>
    </location>
</feature>
<dbReference type="RefSeq" id="WP_209551780.1">
    <property type="nucleotide sequence ID" value="NZ_QFAY01000023.1"/>
</dbReference>
<dbReference type="Proteomes" id="UP001519349">
    <property type="component" value="Unassembled WGS sequence"/>
</dbReference>
<organism evidence="3 4">
    <name type="scientific">Streptococcus panodentis</name>
    <dbReference type="NCBI Taxonomy" id="1581472"/>
    <lineage>
        <taxon>Bacteria</taxon>
        <taxon>Bacillati</taxon>
        <taxon>Bacillota</taxon>
        <taxon>Bacilli</taxon>
        <taxon>Lactobacillales</taxon>
        <taxon>Streptococcaceae</taxon>
        <taxon>Streptococcus</taxon>
    </lineage>
</organism>
<evidence type="ECO:0000256" key="1">
    <source>
        <dbReference type="SAM" id="MobiDB-lite"/>
    </source>
</evidence>
<evidence type="ECO:0000313" key="4">
    <source>
        <dbReference type="Proteomes" id="UP001519349"/>
    </source>
</evidence>
<feature type="region of interest" description="Disordered" evidence="1">
    <location>
        <begin position="31"/>
        <end position="51"/>
    </location>
</feature>
<feature type="compositionally biased region" description="Polar residues" evidence="1">
    <location>
        <begin position="31"/>
        <end position="41"/>
    </location>
</feature>
<evidence type="ECO:0000313" key="3">
    <source>
        <dbReference type="EMBL" id="MBP2621722.1"/>
    </source>
</evidence>
<feature type="chain" id="PRO_5046621803" description="Signal peptide containing protein" evidence="2">
    <location>
        <begin position="28"/>
        <end position="153"/>
    </location>
</feature>
<gene>
    <name evidence="3" type="ORF">DHL47_10415</name>
</gene>
<keyword evidence="4" id="KW-1185">Reference proteome</keyword>
<evidence type="ECO:0008006" key="5">
    <source>
        <dbReference type="Google" id="ProtNLM"/>
    </source>
</evidence>
<sequence length="153" mass="16333">MGKKLNKLLLSTAVLSAATIAGFTVLAQSKKTSARENQASETRTHNPAEEKITQVENRTVKAFLQYYSRNQLTSASSLPMLDDLAADTRIIVIDPDDADKSLPPAIGTSVDGSEGPVGGTVNADGQYVEFDTRNHSQSATVQEIRDAVAEILG</sequence>
<evidence type="ECO:0000256" key="2">
    <source>
        <dbReference type="SAM" id="SignalP"/>
    </source>
</evidence>
<feature type="signal peptide" evidence="2">
    <location>
        <begin position="1"/>
        <end position="27"/>
    </location>
</feature>
<keyword evidence="2" id="KW-0732">Signal</keyword>
<proteinExistence type="predicted"/>
<comment type="caution">
    <text evidence="3">The sequence shown here is derived from an EMBL/GenBank/DDBJ whole genome shotgun (WGS) entry which is preliminary data.</text>
</comment>
<dbReference type="EMBL" id="QFAY01000023">
    <property type="protein sequence ID" value="MBP2621722.1"/>
    <property type="molecule type" value="Genomic_DNA"/>
</dbReference>
<reference evidence="3 4" key="1">
    <citation type="submission" date="2018-05" db="EMBL/GenBank/DDBJ databases">
        <title>Draft genome sequence of Streptococcus panodentis CCUG 70867T.</title>
        <authorList>
            <person name="Salva-Serra F."/>
            <person name="Mendez V."/>
            <person name="Jaen-Luchoro D."/>
            <person name="Gonzales-Siles L."/>
            <person name="Karlsson R."/>
            <person name="Engstrom-Jakobsson H."/>
            <person name="Busquets A."/>
            <person name="Gomila M."/>
            <person name="Pineiro-Iglesias B."/>
            <person name="Bennasar-Figueras A."/>
            <person name="Seeger M."/>
            <person name="Moore E."/>
        </authorList>
    </citation>
    <scope>NUCLEOTIDE SEQUENCE [LARGE SCALE GENOMIC DNA]</scope>
    <source>
        <strain evidence="3 4">CCUG 70867</strain>
    </source>
</reference>
<name>A0ABS5AYQ6_9STRE</name>
<protein>
    <recommendedName>
        <fullName evidence="5">Signal peptide containing protein</fullName>
    </recommendedName>
</protein>
<accession>A0ABS5AYQ6</accession>